<name>A0A1D1V2T7_RAMVA</name>
<accession>A0A1D1V2T7</accession>
<evidence type="ECO:0000313" key="2">
    <source>
        <dbReference type="Proteomes" id="UP000186922"/>
    </source>
</evidence>
<comment type="caution">
    <text evidence="1">The sequence shown here is derived from an EMBL/GenBank/DDBJ whole genome shotgun (WGS) entry which is preliminary data.</text>
</comment>
<proteinExistence type="predicted"/>
<gene>
    <name evidence="1" type="primary">RvY_06846-1</name>
    <name evidence="1" type="synonym">RvY_06846.1</name>
    <name evidence="1" type="ORF">RvY_06846</name>
</gene>
<keyword evidence="2" id="KW-1185">Reference proteome</keyword>
<evidence type="ECO:0000313" key="1">
    <source>
        <dbReference type="EMBL" id="GAU95180.1"/>
    </source>
</evidence>
<dbReference type="AlphaFoldDB" id="A0A1D1V2T7"/>
<dbReference type="Proteomes" id="UP000186922">
    <property type="component" value="Unassembled WGS sequence"/>
</dbReference>
<dbReference type="EMBL" id="BDGG01000003">
    <property type="protein sequence ID" value="GAU95180.1"/>
    <property type="molecule type" value="Genomic_DNA"/>
</dbReference>
<protein>
    <submittedName>
        <fullName evidence="1">Uncharacterized protein</fullName>
    </submittedName>
</protein>
<reference evidence="1 2" key="1">
    <citation type="journal article" date="2016" name="Nat. Commun.">
        <title>Extremotolerant tardigrade genome and improved radiotolerance of human cultured cells by tardigrade-unique protein.</title>
        <authorList>
            <person name="Hashimoto T."/>
            <person name="Horikawa D.D."/>
            <person name="Saito Y."/>
            <person name="Kuwahara H."/>
            <person name="Kozuka-Hata H."/>
            <person name="Shin-I T."/>
            <person name="Minakuchi Y."/>
            <person name="Ohishi K."/>
            <person name="Motoyama A."/>
            <person name="Aizu T."/>
            <person name="Enomoto A."/>
            <person name="Kondo K."/>
            <person name="Tanaka S."/>
            <person name="Hara Y."/>
            <person name="Koshikawa S."/>
            <person name="Sagara H."/>
            <person name="Miura T."/>
            <person name="Yokobori S."/>
            <person name="Miyagawa K."/>
            <person name="Suzuki Y."/>
            <person name="Kubo T."/>
            <person name="Oyama M."/>
            <person name="Kohara Y."/>
            <person name="Fujiyama A."/>
            <person name="Arakawa K."/>
            <person name="Katayama T."/>
            <person name="Toyoda A."/>
            <person name="Kunieda T."/>
        </authorList>
    </citation>
    <scope>NUCLEOTIDE SEQUENCE [LARGE SCALE GENOMIC DNA]</scope>
    <source>
        <strain evidence="1 2">YOKOZUNA-1</strain>
    </source>
</reference>
<sequence length="286" mass="32110">MKWTVEDDKQLTAACSSTATNHLPDGMLLGVFEHLDAYSRLRKKLVRKMESVAGLKTADDQGRFLNAEYIFAENDSLGKLKELSDTFQVSDENVEKLWEEMLLPVSAVPRRRWRTCGLRQHSRDSLHTGYLESSTLTNTSGIGETYGEAVGNSILLALLLGSKTKRVMFCTSALLEQLFVITPKYPLPRIMWTNEHVEEIVLRECQIIFHPILPEENARGTVSNLILRPRSIEAAGDAADYQPDIAACEKCMEKPLVNCEDKLIAAVGDAQLLIDWRKSLSTVLQE</sequence>
<organism evidence="1 2">
    <name type="scientific">Ramazzottius varieornatus</name>
    <name type="common">Water bear</name>
    <name type="synonym">Tardigrade</name>
    <dbReference type="NCBI Taxonomy" id="947166"/>
    <lineage>
        <taxon>Eukaryota</taxon>
        <taxon>Metazoa</taxon>
        <taxon>Ecdysozoa</taxon>
        <taxon>Tardigrada</taxon>
        <taxon>Eutardigrada</taxon>
        <taxon>Parachela</taxon>
        <taxon>Hypsibioidea</taxon>
        <taxon>Ramazzottiidae</taxon>
        <taxon>Ramazzottius</taxon>
    </lineage>
</organism>